<comment type="subcellular location">
    <subcellularLocation>
        <location evidence="1">Cytoplasm</location>
    </subcellularLocation>
</comment>
<dbReference type="GO" id="GO:0006271">
    <property type="term" value="P:DNA strand elongation involved in DNA replication"/>
    <property type="evidence" value="ECO:0007669"/>
    <property type="project" value="TreeGrafter"/>
</dbReference>
<evidence type="ECO:0000256" key="5">
    <source>
        <dbReference type="ARBA" id="ARBA00022695"/>
    </source>
</evidence>
<dbReference type="GO" id="GO:0003677">
    <property type="term" value="F:DNA binding"/>
    <property type="evidence" value="ECO:0007669"/>
    <property type="project" value="UniProtKB-KW"/>
</dbReference>
<evidence type="ECO:0000256" key="2">
    <source>
        <dbReference type="ARBA" id="ARBA00010752"/>
    </source>
</evidence>
<accession>A0A849BLI5</accession>
<dbReference type="Proteomes" id="UP000555552">
    <property type="component" value="Unassembled WGS sequence"/>
</dbReference>
<evidence type="ECO:0000256" key="8">
    <source>
        <dbReference type="ARBA" id="ARBA00023125"/>
    </source>
</evidence>
<dbReference type="PANTHER" id="PTHR30478:SF0">
    <property type="entry name" value="BETA SLIDING CLAMP"/>
    <property type="match status" value="1"/>
</dbReference>
<evidence type="ECO:0000256" key="4">
    <source>
        <dbReference type="ARBA" id="ARBA00022679"/>
    </source>
</evidence>
<dbReference type="AlphaFoldDB" id="A0A849BLI5"/>
<comment type="caution">
    <text evidence="10">The sequence shown here is derived from an EMBL/GenBank/DDBJ whole genome shotgun (WGS) entry which is preliminary data.</text>
</comment>
<dbReference type="RefSeq" id="WP_171201530.1">
    <property type="nucleotide sequence ID" value="NZ_BAAANP010000006.1"/>
</dbReference>
<organism evidence="10 11">
    <name type="scientific">Pseudokineococcus marinus</name>
    <dbReference type="NCBI Taxonomy" id="351215"/>
    <lineage>
        <taxon>Bacteria</taxon>
        <taxon>Bacillati</taxon>
        <taxon>Actinomycetota</taxon>
        <taxon>Actinomycetes</taxon>
        <taxon>Kineosporiales</taxon>
        <taxon>Kineosporiaceae</taxon>
        <taxon>Pseudokineococcus</taxon>
    </lineage>
</organism>
<dbReference type="PANTHER" id="PTHR30478">
    <property type="entry name" value="DNA POLYMERASE III SUBUNIT BETA"/>
    <property type="match status" value="1"/>
</dbReference>
<keyword evidence="3" id="KW-0963">Cytoplasm</keyword>
<keyword evidence="5" id="KW-0548">Nucleotidyltransferase</keyword>
<dbReference type="Pfam" id="PF02767">
    <property type="entry name" value="DNA_pol3_beta_2"/>
    <property type="match status" value="1"/>
</dbReference>
<protein>
    <recommendedName>
        <fullName evidence="9">DNA polymerase III beta sliding clamp central domain-containing protein</fullName>
    </recommendedName>
</protein>
<evidence type="ECO:0000256" key="6">
    <source>
        <dbReference type="ARBA" id="ARBA00022705"/>
    </source>
</evidence>
<evidence type="ECO:0000313" key="11">
    <source>
        <dbReference type="Proteomes" id="UP000555552"/>
    </source>
</evidence>
<dbReference type="GO" id="GO:0008408">
    <property type="term" value="F:3'-5' exonuclease activity"/>
    <property type="evidence" value="ECO:0007669"/>
    <property type="project" value="InterPro"/>
</dbReference>
<name>A0A849BLI5_9ACTN</name>
<evidence type="ECO:0000259" key="9">
    <source>
        <dbReference type="Pfam" id="PF02767"/>
    </source>
</evidence>
<dbReference type="EMBL" id="JABEMA010000004">
    <property type="protein sequence ID" value="NNH21662.1"/>
    <property type="molecule type" value="Genomic_DNA"/>
</dbReference>
<evidence type="ECO:0000256" key="1">
    <source>
        <dbReference type="ARBA" id="ARBA00004496"/>
    </source>
</evidence>
<keyword evidence="7" id="KW-0239">DNA-directed DNA polymerase</keyword>
<evidence type="ECO:0000256" key="7">
    <source>
        <dbReference type="ARBA" id="ARBA00022932"/>
    </source>
</evidence>
<dbReference type="GO" id="GO:0005737">
    <property type="term" value="C:cytoplasm"/>
    <property type="evidence" value="ECO:0007669"/>
    <property type="project" value="UniProtKB-SubCell"/>
</dbReference>
<evidence type="ECO:0000256" key="3">
    <source>
        <dbReference type="ARBA" id="ARBA00022490"/>
    </source>
</evidence>
<dbReference type="InterPro" id="IPR001001">
    <property type="entry name" value="DNA_polIII_beta"/>
</dbReference>
<dbReference type="SMART" id="SM00480">
    <property type="entry name" value="POL3Bc"/>
    <property type="match status" value="1"/>
</dbReference>
<keyword evidence="8" id="KW-0238">DNA-binding</keyword>
<dbReference type="InterPro" id="IPR046938">
    <property type="entry name" value="DNA_clamp_sf"/>
</dbReference>
<keyword evidence="11" id="KW-1185">Reference proteome</keyword>
<dbReference type="GO" id="GO:0009360">
    <property type="term" value="C:DNA polymerase III complex"/>
    <property type="evidence" value="ECO:0007669"/>
    <property type="project" value="InterPro"/>
</dbReference>
<dbReference type="CDD" id="cd00140">
    <property type="entry name" value="beta_clamp"/>
    <property type="match status" value="1"/>
</dbReference>
<dbReference type="Gene3D" id="3.10.150.10">
    <property type="entry name" value="DNA Polymerase III, subunit A, domain 2"/>
    <property type="match status" value="2"/>
</dbReference>
<dbReference type="InterPro" id="IPR022637">
    <property type="entry name" value="DNA_polIII_beta_cen"/>
</dbReference>
<dbReference type="SUPFAM" id="SSF55979">
    <property type="entry name" value="DNA clamp"/>
    <property type="match status" value="1"/>
</dbReference>
<gene>
    <name evidence="10" type="ORF">HLB09_00885</name>
</gene>
<reference evidence="10 11" key="1">
    <citation type="submission" date="2020-05" db="EMBL/GenBank/DDBJ databases">
        <title>MicrobeNet Type strains.</title>
        <authorList>
            <person name="Nicholson A.C."/>
        </authorList>
    </citation>
    <scope>NUCLEOTIDE SEQUENCE [LARGE SCALE GENOMIC DNA]</scope>
    <source>
        <strain evidence="10 11">JCM 14547</strain>
    </source>
</reference>
<dbReference type="GO" id="GO:0003887">
    <property type="term" value="F:DNA-directed DNA polymerase activity"/>
    <property type="evidence" value="ECO:0007669"/>
    <property type="project" value="UniProtKB-KW"/>
</dbReference>
<feature type="domain" description="DNA polymerase III beta sliding clamp central" evidence="9">
    <location>
        <begin position="172"/>
        <end position="278"/>
    </location>
</feature>
<sequence length="432" mass="45525">MTVLADAPATPTTDGPRRGLAAQVAQEELARALAFVRSAGAGARRGGRHVLLEHDGTALTITGGDHDQARTVEASARIVCPGAKGRVLAAAADLPALVRAIGRRATVHLSVGTAPRASELHDGGPRLYVEGAGASYGVPLGSLDDDWADLDAAPAVLLATMTGEAMAATARPAYAASHDYSLPILSAVRVHLDDDQVTTAATDRYRFARATAPATITEPTRDLLVPSGALTALADRWRAERAVWWHRLDGAANRPNLVRWSAGGETWTQLVVDGEYPKIDALLPDVADRHTWVDVDRDALLTAFARVSVLAAMNDPLSIELARGPEAAVLRVSSTSHGGEAHTAVPVVAWSAPGDEPGRIAIALNRGFAPELLRSLTATTVRLVFDDDYPTRKPVVALQSPVRPTPDPDDLAATPEADDHLVSLLMPVRMAG</sequence>
<comment type="similarity">
    <text evidence="2">Belongs to the beta sliding clamp family.</text>
</comment>
<keyword evidence="6" id="KW-0235">DNA replication</keyword>
<keyword evidence="4" id="KW-0808">Transferase</keyword>
<proteinExistence type="inferred from homology"/>
<evidence type="ECO:0000313" key="10">
    <source>
        <dbReference type="EMBL" id="NNH21662.1"/>
    </source>
</evidence>